<sequence>MIDVDGQNNVETNPDRSVFVFAVHTIDPHSRINVPNQNTLRNLQYTSFDPNASPDARPDGPTNQAQQRFFAHAHAGLLTWAQVRDFMNQDPSSSTCRLPGICADWVVPYVQIGSLNRSICAVFLSLSMQDLI</sequence>
<evidence type="ECO:0000313" key="1">
    <source>
        <dbReference type="EMBL" id="KAF5343976.1"/>
    </source>
</evidence>
<comment type="caution">
    <text evidence="1">The sequence shown here is derived from an EMBL/GenBank/DDBJ whole genome shotgun (WGS) entry which is preliminary data.</text>
</comment>
<proteinExistence type="predicted"/>
<dbReference type="Proteomes" id="UP000559256">
    <property type="component" value="Unassembled WGS sequence"/>
</dbReference>
<evidence type="ECO:0000313" key="2">
    <source>
        <dbReference type="Proteomes" id="UP000559256"/>
    </source>
</evidence>
<gene>
    <name evidence="1" type="ORF">D9758_012904</name>
</gene>
<organism evidence="1 2">
    <name type="scientific">Tetrapyrgos nigripes</name>
    <dbReference type="NCBI Taxonomy" id="182062"/>
    <lineage>
        <taxon>Eukaryota</taxon>
        <taxon>Fungi</taxon>
        <taxon>Dikarya</taxon>
        <taxon>Basidiomycota</taxon>
        <taxon>Agaricomycotina</taxon>
        <taxon>Agaricomycetes</taxon>
        <taxon>Agaricomycetidae</taxon>
        <taxon>Agaricales</taxon>
        <taxon>Marasmiineae</taxon>
        <taxon>Marasmiaceae</taxon>
        <taxon>Tetrapyrgos</taxon>
    </lineage>
</organism>
<name>A0A8H5FP52_9AGAR</name>
<reference evidence="1 2" key="1">
    <citation type="journal article" date="2020" name="ISME J.">
        <title>Uncovering the hidden diversity of litter-decomposition mechanisms in mushroom-forming fungi.</title>
        <authorList>
            <person name="Floudas D."/>
            <person name="Bentzer J."/>
            <person name="Ahren D."/>
            <person name="Johansson T."/>
            <person name="Persson P."/>
            <person name="Tunlid A."/>
        </authorList>
    </citation>
    <scope>NUCLEOTIDE SEQUENCE [LARGE SCALE GENOMIC DNA]</scope>
    <source>
        <strain evidence="1 2">CBS 291.85</strain>
    </source>
</reference>
<accession>A0A8H5FP52</accession>
<dbReference type="OrthoDB" id="2785508at2759"/>
<dbReference type="EMBL" id="JAACJM010000130">
    <property type="protein sequence ID" value="KAF5343976.1"/>
    <property type="molecule type" value="Genomic_DNA"/>
</dbReference>
<keyword evidence="2" id="KW-1185">Reference proteome</keyword>
<dbReference type="AlphaFoldDB" id="A0A8H5FP52"/>
<protein>
    <submittedName>
        <fullName evidence="1">Uncharacterized protein</fullName>
    </submittedName>
</protein>